<feature type="compositionally biased region" description="Basic and acidic residues" evidence="1">
    <location>
        <begin position="483"/>
        <end position="497"/>
    </location>
</feature>
<dbReference type="Proteomes" id="UP000694844">
    <property type="component" value="Chromosome 1"/>
</dbReference>
<feature type="region of interest" description="Disordered" evidence="1">
    <location>
        <begin position="291"/>
        <end position="322"/>
    </location>
</feature>
<feature type="compositionally biased region" description="Polar residues" evidence="1">
    <location>
        <begin position="348"/>
        <end position="360"/>
    </location>
</feature>
<dbReference type="RefSeq" id="XP_022296182.1">
    <property type="nucleotide sequence ID" value="XM_022440474.1"/>
</dbReference>
<dbReference type="KEGG" id="cvn:111105961"/>
<feature type="compositionally biased region" description="Basic and acidic residues" evidence="1">
    <location>
        <begin position="401"/>
        <end position="410"/>
    </location>
</feature>
<keyword evidence="2" id="KW-1185">Reference proteome</keyword>
<feature type="region of interest" description="Disordered" evidence="1">
    <location>
        <begin position="594"/>
        <end position="732"/>
    </location>
</feature>
<feature type="region of interest" description="Disordered" evidence="1">
    <location>
        <begin position="385"/>
        <end position="565"/>
    </location>
</feature>
<organism evidence="2 3">
    <name type="scientific">Crassostrea virginica</name>
    <name type="common">Eastern oyster</name>
    <dbReference type="NCBI Taxonomy" id="6565"/>
    <lineage>
        <taxon>Eukaryota</taxon>
        <taxon>Metazoa</taxon>
        <taxon>Spiralia</taxon>
        <taxon>Lophotrochozoa</taxon>
        <taxon>Mollusca</taxon>
        <taxon>Bivalvia</taxon>
        <taxon>Autobranchia</taxon>
        <taxon>Pteriomorphia</taxon>
        <taxon>Ostreida</taxon>
        <taxon>Ostreoidea</taxon>
        <taxon>Ostreidae</taxon>
        <taxon>Crassostrea</taxon>
    </lineage>
</organism>
<feature type="region of interest" description="Disordered" evidence="1">
    <location>
        <begin position="338"/>
        <end position="371"/>
    </location>
</feature>
<protein>
    <submittedName>
        <fullName evidence="3">Cyclin-dependent kinase 12-like</fullName>
    </submittedName>
</protein>
<name>A0A8B8AYE3_CRAVI</name>
<feature type="region of interest" description="Disordered" evidence="1">
    <location>
        <begin position="766"/>
        <end position="794"/>
    </location>
</feature>
<dbReference type="GeneID" id="111105961"/>
<feature type="compositionally biased region" description="Polar residues" evidence="1">
    <location>
        <begin position="295"/>
        <end position="309"/>
    </location>
</feature>
<feature type="compositionally biased region" description="Basic residues" evidence="1">
    <location>
        <begin position="942"/>
        <end position="962"/>
    </location>
</feature>
<sequence>MCSPSAEFPSSFKDCSWSPPTPTTRLPPTRSEYKGRINGDHPRYPRVVVRDSLGNKLDTFTYLQEAIYRAEWNVKNSHEAVLPEEWRLPKAPNPARPDYSRTAPVLASVRGRLRSRWDRTQDVSRSVPNARLHEIDVGDVAFVAESLNQLPRVPSLSFLHHDLLAEPKRYFQIVNQAIFQRRYFAQTDKRERVYNFPGFCTGCRRSGLCYGCERSSEPHYHVDRIMKTGGGFTYHRHDRPIREQMGKNPSNWKLAFPELALKHLIKEHKNGSVSLSEEDEELACKPDIAGRHNESFNQKASNDTGYPNTDDQEMEEESVGTQEEIVKQWALMREEQLTGDNKRGIVQDKNQNQSRISQENMDAMSPWKDTSLGNKEVIDESLYRGESHLSTGSQDITIPRHTQETDDSKDNASSQESQQLHDPVQDQDLDHTVEQEDHSDTSDKTEQLLENPVDVQNQTDNDADSEENRDLYPRTKSQSRGDTSSDKTGRQENRSEESGSSPYSPYSNKRRQPLYKDNSTSNRSLTPPPFKVKHRKNRLTESRSPFSSDRKYDLPTGSGFQVKKSEKKLTEFKEFKHHEGEWKEPEKFTVKKAEKATTEFWSAPKKKEAKKKPRVKKEEKRPVSPDSGLESEKPTDSAQELPLKTPAIIEAERVLSPPLQRISSPEPPRKERPKKTKKEAPPRKPPSPIRSLTPKSPEPVFEEVAVTLKSREPTPEHVPTPTPKVLELPPVDIPPLPDIVMEEKKEKKPKVSNRKLVEPIQVMPKVKDALPPPPKKSKPPPIMKKSTYKKRIPSAEAPVTTEEIRQMKDPLDFLAKYCIISKDRLPYYERIYKNVVSSQPERYEREHPLSPTTGMPVTEGTSWGKHELNMFHDLITISRGQEPKRPGLSGPEQYLEKICYTLRCWTVSTSSLQGTSTSWRQREFSNWQRVPGNLYQTLHPSITRKRRRRARRKRKRRRTKWR</sequence>
<accession>A0A8B8AYE3</accession>
<reference evidence="2" key="1">
    <citation type="submission" date="2024-06" db="UniProtKB">
        <authorList>
            <consortium name="RefSeq"/>
        </authorList>
    </citation>
    <scope>NUCLEOTIDE SEQUENCE [LARGE SCALE GENOMIC DNA]</scope>
</reference>
<gene>
    <name evidence="3" type="primary">LOC111105961</name>
</gene>
<evidence type="ECO:0000256" key="1">
    <source>
        <dbReference type="SAM" id="MobiDB-lite"/>
    </source>
</evidence>
<dbReference type="OrthoDB" id="2121618at2759"/>
<evidence type="ECO:0000313" key="2">
    <source>
        <dbReference type="Proteomes" id="UP000694844"/>
    </source>
</evidence>
<feature type="compositionally biased region" description="Pro residues" evidence="1">
    <location>
        <begin position="770"/>
        <end position="782"/>
    </location>
</feature>
<dbReference type="AlphaFoldDB" id="A0A8B8AYE3"/>
<feature type="compositionally biased region" description="Low complexity" evidence="1">
    <location>
        <begin position="498"/>
        <end position="507"/>
    </location>
</feature>
<reference evidence="3" key="2">
    <citation type="submission" date="2025-08" db="UniProtKB">
        <authorList>
            <consortium name="RefSeq"/>
        </authorList>
    </citation>
    <scope>IDENTIFICATION</scope>
    <source>
        <tissue evidence="3">Whole sample</tissue>
    </source>
</reference>
<feature type="region of interest" description="Disordered" evidence="1">
    <location>
        <begin position="939"/>
        <end position="962"/>
    </location>
</feature>
<evidence type="ECO:0000313" key="3">
    <source>
        <dbReference type="RefSeq" id="XP_022296182.1"/>
    </source>
</evidence>
<feature type="compositionally biased region" description="Polar residues" evidence="1">
    <location>
        <begin position="411"/>
        <end position="420"/>
    </location>
</feature>
<proteinExistence type="predicted"/>
<feature type="compositionally biased region" description="Basic and acidic residues" evidence="1">
    <location>
        <begin position="428"/>
        <end position="447"/>
    </location>
</feature>
<feature type="region of interest" description="Disordered" evidence="1">
    <location>
        <begin position="1"/>
        <end position="39"/>
    </location>
</feature>